<protein>
    <submittedName>
        <fullName evidence="3">Uncharacterized protein</fullName>
    </submittedName>
</protein>
<proteinExistence type="predicted"/>
<dbReference type="AlphaFoldDB" id="A0A914RBK9"/>
<evidence type="ECO:0000256" key="1">
    <source>
        <dbReference type="SAM" id="MobiDB-lite"/>
    </source>
</evidence>
<accession>A0A914RBK9</accession>
<feature type="compositionally biased region" description="Polar residues" evidence="1">
    <location>
        <begin position="80"/>
        <end position="91"/>
    </location>
</feature>
<keyword evidence="2" id="KW-1185">Reference proteome</keyword>
<evidence type="ECO:0000313" key="3">
    <source>
        <dbReference type="WBParaSite" id="PEQ_0000367001-mRNA-1"/>
    </source>
</evidence>
<sequence>MLPDELEPLLEGSHLDVETLPPSLAGAFFCLTFGLYDEHGLKGKKKEEQSRSVANAPSEVQVPPTAAALPPFPFAGGANQLAQKKSTNGPNAAQPHSSSASQATSLPQQQLRRELVRTIVAILEEKTRRCIPFELSGMQAGGPLMPPNFPNPPPTRFPGGPTPFPSGASGFRGSRPGFPSR</sequence>
<name>A0A914RBK9_PAREQ</name>
<feature type="region of interest" description="Disordered" evidence="1">
    <location>
        <begin position="46"/>
        <end position="109"/>
    </location>
</feature>
<feature type="compositionally biased region" description="Low complexity" evidence="1">
    <location>
        <begin position="63"/>
        <end position="78"/>
    </location>
</feature>
<dbReference type="Proteomes" id="UP000887564">
    <property type="component" value="Unplaced"/>
</dbReference>
<dbReference type="WBParaSite" id="PEQ_0000367001-mRNA-1">
    <property type="protein sequence ID" value="PEQ_0000367001-mRNA-1"/>
    <property type="gene ID" value="PEQ_0000367001"/>
</dbReference>
<organism evidence="2 3">
    <name type="scientific">Parascaris equorum</name>
    <name type="common">Equine roundworm</name>
    <dbReference type="NCBI Taxonomy" id="6256"/>
    <lineage>
        <taxon>Eukaryota</taxon>
        <taxon>Metazoa</taxon>
        <taxon>Ecdysozoa</taxon>
        <taxon>Nematoda</taxon>
        <taxon>Chromadorea</taxon>
        <taxon>Rhabditida</taxon>
        <taxon>Spirurina</taxon>
        <taxon>Ascaridomorpha</taxon>
        <taxon>Ascaridoidea</taxon>
        <taxon>Ascarididae</taxon>
        <taxon>Parascaris</taxon>
    </lineage>
</organism>
<feature type="region of interest" description="Disordered" evidence="1">
    <location>
        <begin position="139"/>
        <end position="181"/>
    </location>
</feature>
<feature type="compositionally biased region" description="Low complexity" evidence="1">
    <location>
        <begin position="92"/>
        <end position="109"/>
    </location>
</feature>
<feature type="compositionally biased region" description="Pro residues" evidence="1">
    <location>
        <begin position="144"/>
        <end position="164"/>
    </location>
</feature>
<reference evidence="3" key="1">
    <citation type="submission" date="2022-11" db="UniProtKB">
        <authorList>
            <consortium name="WormBaseParasite"/>
        </authorList>
    </citation>
    <scope>IDENTIFICATION</scope>
</reference>
<evidence type="ECO:0000313" key="2">
    <source>
        <dbReference type="Proteomes" id="UP000887564"/>
    </source>
</evidence>